<dbReference type="GO" id="GO:0005524">
    <property type="term" value="F:ATP binding"/>
    <property type="evidence" value="ECO:0007669"/>
    <property type="project" value="UniProtKB-KW"/>
</dbReference>
<dbReference type="EC" id="6.3.5.7" evidence="2"/>
<accession>A0A3B0V0G0</accession>
<dbReference type="InterPro" id="IPR020556">
    <property type="entry name" value="Amidase_CS"/>
</dbReference>
<evidence type="ECO:0000256" key="4">
    <source>
        <dbReference type="ARBA" id="ARBA00022741"/>
    </source>
</evidence>
<reference evidence="9" key="1">
    <citation type="submission" date="2018-06" db="EMBL/GenBank/DDBJ databases">
        <authorList>
            <person name="Zhirakovskaya E."/>
        </authorList>
    </citation>
    <scope>NUCLEOTIDE SEQUENCE</scope>
</reference>
<dbReference type="AlphaFoldDB" id="A0A3B0V0G0"/>
<keyword evidence="6" id="KW-0648">Protein biosynthesis</keyword>
<evidence type="ECO:0000313" key="9">
    <source>
        <dbReference type="EMBL" id="VAW33863.1"/>
    </source>
</evidence>
<evidence type="ECO:0000256" key="3">
    <source>
        <dbReference type="ARBA" id="ARBA00022598"/>
    </source>
</evidence>
<keyword evidence="9" id="KW-0808">Transferase</keyword>
<keyword evidence="5" id="KW-0067">ATP-binding</keyword>
<dbReference type="GO" id="GO:0050567">
    <property type="term" value="F:glutaminyl-tRNA synthase (glutamine-hydrolyzing) activity"/>
    <property type="evidence" value="ECO:0007669"/>
    <property type="project" value="UniProtKB-EC"/>
</dbReference>
<gene>
    <name evidence="9" type="ORF">MNBD_GAMMA01-2101</name>
</gene>
<dbReference type="InterPro" id="IPR036928">
    <property type="entry name" value="AS_sf"/>
</dbReference>
<dbReference type="GO" id="GO:0005739">
    <property type="term" value="C:mitochondrion"/>
    <property type="evidence" value="ECO:0007669"/>
    <property type="project" value="UniProtKB-ARBA"/>
</dbReference>
<name>A0A3B0V0G0_9ZZZZ</name>
<evidence type="ECO:0000256" key="1">
    <source>
        <dbReference type="ARBA" id="ARBA00008069"/>
    </source>
</evidence>
<evidence type="ECO:0000259" key="8">
    <source>
        <dbReference type="Pfam" id="PF01425"/>
    </source>
</evidence>
<dbReference type="InterPro" id="IPR023631">
    <property type="entry name" value="Amidase_dom"/>
</dbReference>
<dbReference type="HAMAP" id="MF_00120">
    <property type="entry name" value="GatA"/>
    <property type="match status" value="1"/>
</dbReference>
<feature type="domain" description="Amidase" evidence="8">
    <location>
        <begin position="27"/>
        <end position="461"/>
    </location>
</feature>
<evidence type="ECO:0000256" key="6">
    <source>
        <dbReference type="ARBA" id="ARBA00022917"/>
    </source>
</evidence>
<dbReference type="Gene3D" id="3.90.1300.10">
    <property type="entry name" value="Amidase signature (AS) domain"/>
    <property type="match status" value="1"/>
</dbReference>
<dbReference type="GO" id="GO:0016740">
    <property type="term" value="F:transferase activity"/>
    <property type="evidence" value="ECO:0007669"/>
    <property type="project" value="UniProtKB-KW"/>
</dbReference>
<evidence type="ECO:0000256" key="2">
    <source>
        <dbReference type="ARBA" id="ARBA00012739"/>
    </source>
</evidence>
<evidence type="ECO:0000256" key="5">
    <source>
        <dbReference type="ARBA" id="ARBA00022840"/>
    </source>
</evidence>
<dbReference type="Pfam" id="PF01425">
    <property type="entry name" value="Amidase"/>
    <property type="match status" value="1"/>
</dbReference>
<keyword evidence="3 9" id="KW-0436">Ligase</keyword>
<evidence type="ECO:0000256" key="7">
    <source>
        <dbReference type="ARBA" id="ARBA00047407"/>
    </source>
</evidence>
<dbReference type="PANTHER" id="PTHR11895">
    <property type="entry name" value="TRANSAMIDASE"/>
    <property type="match status" value="1"/>
</dbReference>
<dbReference type="GO" id="GO:0030956">
    <property type="term" value="C:glutamyl-tRNA(Gln) amidotransferase complex"/>
    <property type="evidence" value="ECO:0007669"/>
    <property type="project" value="InterPro"/>
</dbReference>
<proteinExistence type="inferred from homology"/>
<comment type="catalytic activity">
    <reaction evidence="7">
        <text>L-glutamyl-tRNA(Gln) + L-glutamine + ATP + H2O = L-glutaminyl-tRNA(Gln) + L-glutamate + ADP + phosphate + H(+)</text>
        <dbReference type="Rhea" id="RHEA:17521"/>
        <dbReference type="Rhea" id="RHEA-COMP:9681"/>
        <dbReference type="Rhea" id="RHEA-COMP:9684"/>
        <dbReference type="ChEBI" id="CHEBI:15377"/>
        <dbReference type="ChEBI" id="CHEBI:15378"/>
        <dbReference type="ChEBI" id="CHEBI:29985"/>
        <dbReference type="ChEBI" id="CHEBI:30616"/>
        <dbReference type="ChEBI" id="CHEBI:43474"/>
        <dbReference type="ChEBI" id="CHEBI:58359"/>
        <dbReference type="ChEBI" id="CHEBI:78520"/>
        <dbReference type="ChEBI" id="CHEBI:78521"/>
        <dbReference type="ChEBI" id="CHEBI:456216"/>
        <dbReference type="EC" id="6.3.5.7"/>
    </reaction>
</comment>
<keyword evidence="4" id="KW-0547">Nucleotide-binding</keyword>
<dbReference type="SUPFAM" id="SSF75304">
    <property type="entry name" value="Amidase signature (AS) enzymes"/>
    <property type="match status" value="1"/>
</dbReference>
<dbReference type="EMBL" id="UOEW01000044">
    <property type="protein sequence ID" value="VAW33863.1"/>
    <property type="molecule type" value="Genomic_DNA"/>
</dbReference>
<protein>
    <recommendedName>
        <fullName evidence="2">glutaminyl-tRNA synthase (glutamine-hydrolyzing)</fullName>
        <ecNumber evidence="2">6.3.5.7</ecNumber>
    </recommendedName>
</protein>
<dbReference type="GO" id="GO:0006412">
    <property type="term" value="P:translation"/>
    <property type="evidence" value="ECO:0007669"/>
    <property type="project" value="UniProtKB-KW"/>
</dbReference>
<comment type="similarity">
    <text evidence="1">Belongs to the amidase family. GatA subfamily.</text>
</comment>
<organism evidence="9">
    <name type="scientific">hydrothermal vent metagenome</name>
    <dbReference type="NCBI Taxonomy" id="652676"/>
    <lineage>
        <taxon>unclassified sequences</taxon>
        <taxon>metagenomes</taxon>
        <taxon>ecological metagenomes</taxon>
    </lineage>
</organism>
<dbReference type="NCBIfam" id="TIGR00132">
    <property type="entry name" value="gatA"/>
    <property type="match status" value="1"/>
</dbReference>
<dbReference type="PANTHER" id="PTHR11895:SF151">
    <property type="entry name" value="GLUTAMYL-TRNA(GLN) AMIDOTRANSFERASE SUBUNIT A"/>
    <property type="match status" value="1"/>
</dbReference>
<sequence>MEYTGIKQISQALHNKDISVQELHDIYANRLDAHAEELNCLISRTPKLAQVQIKAAQALIDSGGSNILTGIPLVHKDLFCTKNILTTCGSRILENFTAPYNATIVENLNTTGMITMGKSNMDEFAMGSSNENSYFGKVKNPWDLNRVPGGSSGGSAAVVAAGLAPIATGTDTGGSIRQPAALCGITGIKPSYGRASRYGMVAFASSLDQAGVFARNAQDCAYVLAQMCGFDDKDSTSAQVDKEDFSQNLELPIKGIKIGVIPGWMDGLPTNIKVATEHAIVKLQDMGAHLIEVELPTAHLAVSAYYVIAPAECSSNLSRFDGIRYGRQCDNPKDLDDLYMRSRTEGFGDEVKRRIMVGTWALSAGFYDAYYRKAQKIRRLIAQDFAKAFASVDIIAAPVSPEVAFTFNAKKDPVNMYQADIYTIPSSLAGLPCMSLPIGMADNLPVGLQLIGDNLQESKILNIAHQYQQNNDFHQQIARGYDE</sequence>
<dbReference type="InterPro" id="IPR000120">
    <property type="entry name" value="Amidase"/>
</dbReference>
<dbReference type="InterPro" id="IPR004412">
    <property type="entry name" value="GatA"/>
</dbReference>
<dbReference type="PROSITE" id="PS00571">
    <property type="entry name" value="AMIDASES"/>
    <property type="match status" value="1"/>
</dbReference>